<dbReference type="AlphaFoldDB" id="A0A4Y8KWW8"/>
<sequence length="374" mass="43601">MITKGVKKYLINPSLGLIIGVLFIVLFWTTNNVLYSLAISIFVSILADVCLRLYTKASVCGLIFLFNSFALGLTLIIRLLTAPQDLPPVFFLAFYFVILTTFLTVARLSKTYISMYLGKKKSIVQKTFLSEVFDIARLSQYILTPYIFVLLIYSFKQPVKYLWEVNLIIYGIVPVIIFLFIVIYEEVKTRRIIKQLRKEEWLPIVNESGEVTGRIARSVSSKMKNRFMHPVVRVALIHKGDVYLQKRSETDTLDPGSYDHPFEKYMLFNHEINIAVRNSISRALNMQELPFNFLIKYVYENEETKRLIFLFIARIETEEQLKSISLLNGKFWTAKQIEESFSDEKVFSECFQLEYEYLKNVVIQAELVKNEIIK</sequence>
<accession>A0A4Y8KWW8</accession>
<dbReference type="RefSeq" id="WP_026625918.1">
    <property type="nucleotide sequence ID" value="NZ_AP028867.1"/>
</dbReference>
<protein>
    <recommendedName>
        <fullName evidence="4">Nudix hydrolase domain-containing protein</fullName>
    </recommendedName>
</protein>
<keyword evidence="1" id="KW-0812">Transmembrane</keyword>
<feature type="transmembrane region" description="Helical" evidence="1">
    <location>
        <begin position="9"/>
        <end position="28"/>
    </location>
</feature>
<dbReference type="InterPro" id="IPR015797">
    <property type="entry name" value="NUDIX_hydrolase-like_dom_sf"/>
</dbReference>
<dbReference type="Proteomes" id="UP000297861">
    <property type="component" value="Unassembled WGS sequence"/>
</dbReference>
<keyword evidence="1" id="KW-0472">Membrane</keyword>
<evidence type="ECO:0008006" key="4">
    <source>
        <dbReference type="Google" id="ProtNLM"/>
    </source>
</evidence>
<evidence type="ECO:0000313" key="2">
    <source>
        <dbReference type="EMBL" id="TFD93721.1"/>
    </source>
</evidence>
<proteinExistence type="predicted"/>
<keyword evidence="1" id="KW-1133">Transmembrane helix</keyword>
<feature type="transmembrane region" description="Helical" evidence="1">
    <location>
        <begin position="61"/>
        <end position="80"/>
    </location>
</feature>
<dbReference type="STRING" id="1121485.GCA_000426485_01967"/>
<organism evidence="2 3">
    <name type="scientific">Dysgonomonas capnocytophagoides</name>
    <dbReference type="NCBI Taxonomy" id="45254"/>
    <lineage>
        <taxon>Bacteria</taxon>
        <taxon>Pseudomonadati</taxon>
        <taxon>Bacteroidota</taxon>
        <taxon>Bacteroidia</taxon>
        <taxon>Bacteroidales</taxon>
        <taxon>Dysgonomonadaceae</taxon>
        <taxon>Dysgonomonas</taxon>
    </lineage>
</organism>
<dbReference type="Gene3D" id="3.90.79.10">
    <property type="entry name" value="Nucleoside Triphosphate Pyrophosphohydrolase"/>
    <property type="match status" value="1"/>
</dbReference>
<dbReference type="EMBL" id="SOML01000012">
    <property type="protein sequence ID" value="TFD93721.1"/>
    <property type="molecule type" value="Genomic_DNA"/>
</dbReference>
<feature type="transmembrane region" description="Helical" evidence="1">
    <location>
        <begin position="92"/>
        <end position="117"/>
    </location>
</feature>
<feature type="transmembrane region" description="Helical" evidence="1">
    <location>
        <begin position="138"/>
        <end position="155"/>
    </location>
</feature>
<evidence type="ECO:0000256" key="1">
    <source>
        <dbReference type="SAM" id="Phobius"/>
    </source>
</evidence>
<feature type="transmembrane region" description="Helical" evidence="1">
    <location>
        <begin position="167"/>
        <end position="187"/>
    </location>
</feature>
<reference evidence="2 3" key="1">
    <citation type="submission" date="2019-03" db="EMBL/GenBank/DDBJ databases">
        <title>San Antonio Military Medical Center submission to MRSN (WRAIR), pending publication.</title>
        <authorList>
            <person name="Blyth D.M."/>
            <person name="Mccarthy S.L."/>
            <person name="Schall S.E."/>
            <person name="Stam J.A."/>
            <person name="Ong A.C."/>
            <person name="Mcgann P.T."/>
        </authorList>
    </citation>
    <scope>NUCLEOTIDE SEQUENCE [LARGE SCALE GENOMIC DNA]</scope>
    <source>
        <strain evidence="2 3">MRSN571793</strain>
    </source>
</reference>
<gene>
    <name evidence="2" type="ORF">E2605_16330</name>
</gene>
<feature type="transmembrane region" description="Helical" evidence="1">
    <location>
        <begin position="34"/>
        <end position="54"/>
    </location>
</feature>
<dbReference type="OrthoDB" id="1097130at2"/>
<name>A0A4Y8KWW8_9BACT</name>
<keyword evidence="3" id="KW-1185">Reference proteome</keyword>
<comment type="caution">
    <text evidence="2">The sequence shown here is derived from an EMBL/GenBank/DDBJ whole genome shotgun (WGS) entry which is preliminary data.</text>
</comment>
<dbReference type="SUPFAM" id="SSF55811">
    <property type="entry name" value="Nudix"/>
    <property type="match status" value="1"/>
</dbReference>
<evidence type="ECO:0000313" key="3">
    <source>
        <dbReference type="Proteomes" id="UP000297861"/>
    </source>
</evidence>